<dbReference type="PROSITE" id="PS50889">
    <property type="entry name" value="S4"/>
    <property type="match status" value="1"/>
</dbReference>
<evidence type="ECO:0000256" key="1">
    <source>
        <dbReference type="ARBA" id="ARBA00011738"/>
    </source>
</evidence>
<dbReference type="FunFam" id="3.10.290.10:FF:000022">
    <property type="entry name" value="Tyrosine--tRNA ligase"/>
    <property type="match status" value="1"/>
</dbReference>
<evidence type="ECO:0000313" key="13">
    <source>
        <dbReference type="EMBL" id="MBB5018666.1"/>
    </source>
</evidence>
<reference evidence="13 14" key="1">
    <citation type="submission" date="2020-08" db="EMBL/GenBank/DDBJ databases">
        <title>Genomic Encyclopedia of Type Strains, Phase IV (KMG-IV): sequencing the most valuable type-strain genomes for metagenomic binning, comparative biology and taxonomic classification.</title>
        <authorList>
            <person name="Goeker M."/>
        </authorList>
    </citation>
    <scope>NUCLEOTIDE SEQUENCE [LARGE SCALE GENOMIC DNA]</scope>
    <source>
        <strain evidence="13 14">DSM 27165</strain>
    </source>
</reference>
<dbReference type="GO" id="GO:0006437">
    <property type="term" value="P:tyrosyl-tRNA aminoacylation"/>
    <property type="evidence" value="ECO:0007669"/>
    <property type="project" value="UniProtKB-UniRule"/>
</dbReference>
<dbReference type="InterPro" id="IPR024108">
    <property type="entry name" value="Tyr-tRNA-ligase_bac_2"/>
</dbReference>
<dbReference type="InterPro" id="IPR001412">
    <property type="entry name" value="aa-tRNA-synth_I_CS"/>
</dbReference>
<dbReference type="Pfam" id="PF01479">
    <property type="entry name" value="S4"/>
    <property type="match status" value="1"/>
</dbReference>
<dbReference type="SUPFAM" id="SSF55174">
    <property type="entry name" value="Alpha-L RNA-binding motif"/>
    <property type="match status" value="1"/>
</dbReference>
<dbReference type="GO" id="GO:0005829">
    <property type="term" value="C:cytosol"/>
    <property type="evidence" value="ECO:0007669"/>
    <property type="project" value="TreeGrafter"/>
</dbReference>
<dbReference type="SMART" id="SM00363">
    <property type="entry name" value="S4"/>
    <property type="match status" value="1"/>
</dbReference>
<dbReference type="GO" id="GO:0004831">
    <property type="term" value="F:tyrosine-tRNA ligase activity"/>
    <property type="evidence" value="ECO:0007669"/>
    <property type="project" value="UniProtKB-UniRule"/>
</dbReference>
<keyword evidence="4 10" id="KW-0547">Nucleotide-binding</keyword>
<keyword evidence="7 10" id="KW-0648">Protein biosynthesis</keyword>
<dbReference type="InterPro" id="IPR036986">
    <property type="entry name" value="S4_RNA-bd_sf"/>
</dbReference>
<feature type="short sequence motif" description="'HIGH' region" evidence="10">
    <location>
        <begin position="43"/>
        <end position="52"/>
    </location>
</feature>
<dbReference type="NCBIfam" id="TIGR00234">
    <property type="entry name" value="tyrS"/>
    <property type="match status" value="1"/>
</dbReference>
<evidence type="ECO:0000256" key="11">
    <source>
        <dbReference type="PROSITE-ProRule" id="PRU00182"/>
    </source>
</evidence>
<feature type="binding site" evidence="10">
    <location>
        <position position="230"/>
    </location>
    <ligand>
        <name>ATP</name>
        <dbReference type="ChEBI" id="CHEBI:30616"/>
    </ligand>
</feature>
<dbReference type="GO" id="GO:0005524">
    <property type="term" value="F:ATP binding"/>
    <property type="evidence" value="ECO:0007669"/>
    <property type="project" value="UniProtKB-UniRule"/>
</dbReference>
<dbReference type="InterPro" id="IPR002305">
    <property type="entry name" value="aa-tRNA-synth_Ic"/>
</dbReference>
<dbReference type="InterPro" id="IPR002942">
    <property type="entry name" value="S4_RNA-bd"/>
</dbReference>
<dbReference type="Pfam" id="PF00579">
    <property type="entry name" value="tRNA-synt_1b"/>
    <property type="match status" value="1"/>
</dbReference>
<keyword evidence="14" id="KW-1185">Reference proteome</keyword>
<comment type="subunit">
    <text evidence="1 10">Homodimer.</text>
</comment>
<evidence type="ECO:0000256" key="10">
    <source>
        <dbReference type="HAMAP-Rule" id="MF_02007"/>
    </source>
</evidence>
<dbReference type="PANTHER" id="PTHR11766:SF1">
    <property type="entry name" value="TYROSINE--TRNA LIGASE"/>
    <property type="match status" value="1"/>
</dbReference>
<evidence type="ECO:0000256" key="9">
    <source>
        <dbReference type="ARBA" id="ARBA00048248"/>
    </source>
</evidence>
<keyword evidence="5 10" id="KW-0067">ATP-binding</keyword>
<evidence type="ECO:0000256" key="2">
    <source>
        <dbReference type="ARBA" id="ARBA00022490"/>
    </source>
</evidence>
<dbReference type="InterPro" id="IPR014729">
    <property type="entry name" value="Rossmann-like_a/b/a_fold"/>
</dbReference>
<protein>
    <recommendedName>
        <fullName evidence="10">Tyrosine--tRNA ligase</fullName>
        <ecNumber evidence="10">6.1.1.1</ecNumber>
    </recommendedName>
    <alternativeName>
        <fullName evidence="10">Tyrosyl-tRNA synthetase</fullName>
        <shortName evidence="10">TyrRS</shortName>
    </alternativeName>
</protein>
<dbReference type="InterPro" id="IPR002307">
    <property type="entry name" value="Tyr-tRNA-ligase"/>
</dbReference>
<keyword evidence="2 10" id="KW-0963">Cytoplasm</keyword>
<evidence type="ECO:0000259" key="12">
    <source>
        <dbReference type="SMART" id="SM00363"/>
    </source>
</evidence>
<dbReference type="HAMAP" id="MF_02007">
    <property type="entry name" value="Tyr_tRNA_synth_type2"/>
    <property type="match status" value="1"/>
</dbReference>
<dbReference type="InterPro" id="IPR024088">
    <property type="entry name" value="Tyr-tRNA-ligase_bac-type"/>
</dbReference>
<dbReference type="FunFam" id="3.40.50.620:FF:000061">
    <property type="entry name" value="Tyrosine--tRNA ligase"/>
    <property type="match status" value="1"/>
</dbReference>
<dbReference type="RefSeq" id="WP_184038285.1">
    <property type="nucleotide sequence ID" value="NZ_JACHHY010000010.1"/>
</dbReference>
<dbReference type="PANTHER" id="PTHR11766">
    <property type="entry name" value="TYROSYL-TRNA SYNTHETASE"/>
    <property type="match status" value="1"/>
</dbReference>
<keyword evidence="8 10" id="KW-0030">Aminoacyl-tRNA synthetase</keyword>
<evidence type="ECO:0000313" key="14">
    <source>
        <dbReference type="Proteomes" id="UP000575898"/>
    </source>
</evidence>
<dbReference type="SUPFAM" id="SSF52374">
    <property type="entry name" value="Nucleotidylyl transferase"/>
    <property type="match status" value="1"/>
</dbReference>
<dbReference type="EMBL" id="JACHHY010000010">
    <property type="protein sequence ID" value="MBB5018666.1"/>
    <property type="molecule type" value="Genomic_DNA"/>
</dbReference>
<comment type="caution">
    <text evidence="13">The sequence shown here is derived from an EMBL/GenBank/DDBJ whole genome shotgun (WGS) entry which is preliminary data.</text>
</comment>
<comment type="function">
    <text evidence="10">Catalyzes the attachment of tyrosine to tRNA(Tyr) in a two-step reaction: tyrosine is first activated by ATP to form Tyr-AMP and then transferred to the acceptor end of tRNA(Tyr).</text>
</comment>
<dbReference type="AlphaFoldDB" id="A0A840MQC9"/>
<dbReference type="EC" id="6.1.1.1" evidence="10"/>
<evidence type="ECO:0000256" key="6">
    <source>
        <dbReference type="ARBA" id="ARBA00022884"/>
    </source>
</evidence>
<dbReference type="Gene3D" id="3.40.50.620">
    <property type="entry name" value="HUPs"/>
    <property type="match status" value="1"/>
</dbReference>
<comment type="similarity">
    <text evidence="10">Belongs to the class-I aminoacyl-tRNA synthetase family. TyrS type 2 subfamily.</text>
</comment>
<gene>
    <name evidence="10" type="primary">tyrS</name>
    <name evidence="13" type="ORF">HNQ59_001957</name>
</gene>
<feature type="short sequence motif" description="'KMSKS' region" evidence="10">
    <location>
        <begin position="227"/>
        <end position="231"/>
    </location>
</feature>
<evidence type="ECO:0000256" key="5">
    <source>
        <dbReference type="ARBA" id="ARBA00022840"/>
    </source>
</evidence>
<keyword evidence="6 11" id="KW-0694">RNA-binding</keyword>
<evidence type="ECO:0000256" key="4">
    <source>
        <dbReference type="ARBA" id="ARBA00022741"/>
    </source>
</evidence>
<name>A0A840MQC9_9PROT</name>
<comment type="catalytic activity">
    <reaction evidence="9 10">
        <text>tRNA(Tyr) + L-tyrosine + ATP = L-tyrosyl-tRNA(Tyr) + AMP + diphosphate + H(+)</text>
        <dbReference type="Rhea" id="RHEA:10220"/>
        <dbReference type="Rhea" id="RHEA-COMP:9706"/>
        <dbReference type="Rhea" id="RHEA-COMP:9707"/>
        <dbReference type="ChEBI" id="CHEBI:15378"/>
        <dbReference type="ChEBI" id="CHEBI:30616"/>
        <dbReference type="ChEBI" id="CHEBI:33019"/>
        <dbReference type="ChEBI" id="CHEBI:58315"/>
        <dbReference type="ChEBI" id="CHEBI:78442"/>
        <dbReference type="ChEBI" id="CHEBI:78536"/>
        <dbReference type="ChEBI" id="CHEBI:456215"/>
        <dbReference type="EC" id="6.1.1.1"/>
    </reaction>
</comment>
<dbReference type="Gene3D" id="1.10.240.10">
    <property type="entry name" value="Tyrosyl-Transfer RNA Synthetase"/>
    <property type="match status" value="1"/>
</dbReference>
<dbReference type="Gene3D" id="3.10.290.10">
    <property type="entry name" value="RNA-binding S4 domain"/>
    <property type="match status" value="1"/>
</dbReference>
<comment type="subcellular location">
    <subcellularLocation>
        <location evidence="10">Cytoplasm</location>
    </subcellularLocation>
</comment>
<keyword evidence="3 10" id="KW-0436">Ligase</keyword>
<evidence type="ECO:0000256" key="3">
    <source>
        <dbReference type="ARBA" id="ARBA00022598"/>
    </source>
</evidence>
<organism evidence="13 14">
    <name type="scientific">Chitinivorax tropicus</name>
    <dbReference type="NCBI Taxonomy" id="714531"/>
    <lineage>
        <taxon>Bacteria</taxon>
        <taxon>Pseudomonadati</taxon>
        <taxon>Pseudomonadota</taxon>
        <taxon>Betaproteobacteria</taxon>
        <taxon>Chitinivorax</taxon>
    </lineage>
</organism>
<dbReference type="CDD" id="cd00165">
    <property type="entry name" value="S4"/>
    <property type="match status" value="1"/>
</dbReference>
<dbReference type="PRINTS" id="PR01040">
    <property type="entry name" value="TRNASYNTHTYR"/>
</dbReference>
<dbReference type="FunFam" id="1.10.240.10:FF:000006">
    <property type="entry name" value="Tyrosine--tRNA ligase"/>
    <property type="match status" value="1"/>
</dbReference>
<sequence length="400" mass="44245">MSLDSQQALNEIKRGCEELLIEAELLEKLKSGRPLRIKAGFDPTAPDLHLGHTVLLNKMRHFQELGHQVIFLIGDFTGMIGDPSGKNTTRPPLTREQIADNAKTYAEQVFKILKPEQTEVRFNSEWMEQLGAAGMLKLAASHTVARMLERDDFDKRFKGNQPIAIHEFLYPLMQGYDSVALKSDVELGGTDQKFNLLMGRELQKQHGQSPQVVLMMPLLEGLDGVNKMSKSLGNYIGINEPANEIFGKVMSISDELMWRWYDLLSFRPISEIAGLKQEVAGGRNPRDIKVMLAQELVARFHGQAAAEGALAEFEARFQRGALPEDMPELTIAVEAAGAGLLNVLKQAGLVTSSKEGVRMIEQGGVKIDGEKVSDKSLTLSKGVTVVLQVGKHKFARVTLD</sequence>
<proteinExistence type="inferred from homology"/>
<evidence type="ECO:0000256" key="7">
    <source>
        <dbReference type="ARBA" id="ARBA00022917"/>
    </source>
</evidence>
<dbReference type="Proteomes" id="UP000575898">
    <property type="component" value="Unassembled WGS sequence"/>
</dbReference>
<dbReference type="CDD" id="cd00805">
    <property type="entry name" value="TyrRS_core"/>
    <property type="match status" value="1"/>
</dbReference>
<dbReference type="PROSITE" id="PS00178">
    <property type="entry name" value="AA_TRNA_LIGASE_I"/>
    <property type="match status" value="1"/>
</dbReference>
<dbReference type="GO" id="GO:0003723">
    <property type="term" value="F:RNA binding"/>
    <property type="evidence" value="ECO:0007669"/>
    <property type="project" value="UniProtKB-KW"/>
</dbReference>
<feature type="domain" description="RNA-binding S4" evidence="12">
    <location>
        <begin position="339"/>
        <end position="400"/>
    </location>
</feature>
<accession>A0A840MQC9</accession>
<evidence type="ECO:0000256" key="8">
    <source>
        <dbReference type="ARBA" id="ARBA00023146"/>
    </source>
</evidence>